<evidence type="ECO:0000259" key="6">
    <source>
        <dbReference type="PROSITE" id="PS50119"/>
    </source>
</evidence>
<feature type="coiled-coil region" evidence="4">
    <location>
        <begin position="191"/>
        <end position="228"/>
    </location>
</feature>
<feature type="repeat" description="NHL" evidence="3">
    <location>
        <begin position="651"/>
        <end position="691"/>
    </location>
</feature>
<feature type="domain" description="B box-type" evidence="6">
    <location>
        <begin position="144"/>
        <end position="183"/>
    </location>
</feature>
<dbReference type="InterPro" id="IPR001258">
    <property type="entry name" value="NHL_repeat"/>
</dbReference>
<dbReference type="SUPFAM" id="SSF57845">
    <property type="entry name" value="B-box zinc-binding domain"/>
    <property type="match status" value="1"/>
</dbReference>
<dbReference type="AlphaFoldDB" id="A0AAJ7S402"/>
<evidence type="ECO:0000313" key="7">
    <source>
        <dbReference type="Proteomes" id="UP000694925"/>
    </source>
</evidence>
<dbReference type="GeneID" id="108626809"/>
<evidence type="ECO:0000313" key="8">
    <source>
        <dbReference type="RefSeq" id="XP_017883179.1"/>
    </source>
</evidence>
<evidence type="ECO:0000256" key="2">
    <source>
        <dbReference type="PROSITE-ProRule" id="PRU00024"/>
    </source>
</evidence>
<evidence type="ECO:0000256" key="4">
    <source>
        <dbReference type="SAM" id="Coils"/>
    </source>
</evidence>
<dbReference type="Proteomes" id="UP000694925">
    <property type="component" value="Unplaced"/>
</dbReference>
<dbReference type="FunFam" id="2.120.10.30:FF:000025">
    <property type="entry name" value="E3 ubiquitin-protein ligase TRIM71"/>
    <property type="match status" value="1"/>
</dbReference>
<evidence type="ECO:0000256" key="1">
    <source>
        <dbReference type="ARBA" id="ARBA00022737"/>
    </source>
</evidence>
<dbReference type="InterPro" id="IPR011042">
    <property type="entry name" value="6-blade_b-propeller_TolB-like"/>
</dbReference>
<dbReference type="Gene3D" id="2.120.10.30">
    <property type="entry name" value="TolB, C-terminal domain"/>
    <property type="match status" value="3"/>
</dbReference>
<name>A0AAJ7S402_9HYME</name>
<feature type="repeat" description="NHL" evidence="3">
    <location>
        <begin position="426"/>
        <end position="456"/>
    </location>
</feature>
<keyword evidence="4" id="KW-0175">Coiled coil</keyword>
<dbReference type="SUPFAM" id="SSF101898">
    <property type="entry name" value="NHL repeat"/>
    <property type="match status" value="1"/>
</dbReference>
<dbReference type="PANTHER" id="PTHR24104:SF48">
    <property type="entry name" value="PROTEIN WECH"/>
    <property type="match status" value="1"/>
</dbReference>
<sequence length="691" mass="77948">MYHGQGIDVGASYFRNNLEQNQQVERSIVPYQMFNQMYSRYSNASSPGTSRSSRNSQSNFQSPNELDFNSVVKSLVEAVDNDYFNIPHFDGISQMEQHMSCGIADCDVCTHTQYYRTFQFGPQGEYLRGIYPNLLNSPNSPLRQLPIPCGTHPNVAQMYCYTCSKCYCDKCNVTHQTHVTVPFTMAMKEAKGRAREALKKVREKHVEIEQKINRVQSATDMLDQKSKQANTDVIFGIRRITTLLKTREKELLTQIETMKREKLAALEQKQERLKSGILRLTMIRNKLSDTLQSSPHSNPLNFVAMKDAAMAEMMKIRQEFQHLSNQGKNCCISFRCSEETLLSALENFGRVIQKVPGAIGDRRALRGRGNSQVFIGRPLASPPMPAEPLSTFDNTFPVTVHLNGNYDVPLTASVIIGNDGDPENRLCRPWGIACDKSGYIIIADRSNNRIQIYTQNGSFVRRFGVHGTGPGQFDRPAGVAVDARRRIIVADKDNHRIQILTMEGFFLMAFGEKGNRCGQFNYPWDVAVNSQCQIIVSDTRNHRVQLFSGDGIFLRKYGYENLPNMWKHFDSPRGVAFNIDGNIITTDFNNHKLLTIDYKFAHARVFPCESPSSGKLFLRPQGIAIDGIGNVIVADSRNHRIQIFDRKGNLKCRFGSLGAEANEMDRPSGVALCPDGRIAVVDFGNNRVLIF</sequence>
<feature type="repeat" description="NHL" evidence="3">
    <location>
        <begin position="510"/>
        <end position="550"/>
    </location>
</feature>
<keyword evidence="7" id="KW-1185">Reference proteome</keyword>
<feature type="repeat" description="NHL" evidence="3">
    <location>
        <begin position="566"/>
        <end position="599"/>
    </location>
</feature>
<keyword evidence="2" id="KW-0862">Zinc</keyword>
<proteinExistence type="predicted"/>
<dbReference type="Gene3D" id="3.30.160.60">
    <property type="entry name" value="Classic Zinc Finger"/>
    <property type="match status" value="1"/>
</dbReference>
<dbReference type="InterPro" id="IPR000315">
    <property type="entry name" value="Znf_B-box"/>
</dbReference>
<protein>
    <submittedName>
        <fullName evidence="8 9">E3 ubiquitin-protein ligase TRIM71-like isoform X1</fullName>
    </submittedName>
</protein>
<accession>A0AAJ7S402</accession>
<dbReference type="GO" id="GO:0061630">
    <property type="term" value="F:ubiquitin protein ligase activity"/>
    <property type="evidence" value="ECO:0007669"/>
    <property type="project" value="TreeGrafter"/>
</dbReference>
<dbReference type="Pfam" id="PF00643">
    <property type="entry name" value="zf-B_box"/>
    <property type="match status" value="1"/>
</dbReference>
<feature type="repeat" description="NHL" evidence="3">
    <location>
        <begin position="617"/>
        <end position="647"/>
    </location>
</feature>
<evidence type="ECO:0000256" key="5">
    <source>
        <dbReference type="SAM" id="MobiDB-lite"/>
    </source>
</evidence>
<dbReference type="GO" id="GO:0000209">
    <property type="term" value="P:protein polyubiquitination"/>
    <property type="evidence" value="ECO:0007669"/>
    <property type="project" value="TreeGrafter"/>
</dbReference>
<dbReference type="PROSITE" id="PS51125">
    <property type="entry name" value="NHL"/>
    <property type="match status" value="6"/>
</dbReference>
<evidence type="ECO:0000313" key="9">
    <source>
        <dbReference type="RefSeq" id="XP_026670921.1"/>
    </source>
</evidence>
<dbReference type="GO" id="GO:0008270">
    <property type="term" value="F:zinc ion binding"/>
    <property type="evidence" value="ECO:0007669"/>
    <property type="project" value="UniProtKB-KW"/>
</dbReference>
<evidence type="ECO:0000256" key="3">
    <source>
        <dbReference type="PROSITE-ProRule" id="PRU00504"/>
    </source>
</evidence>
<dbReference type="PROSITE" id="PS50119">
    <property type="entry name" value="ZF_BBOX"/>
    <property type="match status" value="1"/>
</dbReference>
<dbReference type="Pfam" id="PF01436">
    <property type="entry name" value="NHL"/>
    <property type="match status" value="5"/>
</dbReference>
<keyword evidence="1" id="KW-0677">Repeat</keyword>
<dbReference type="RefSeq" id="XP_026670921.1">
    <property type="nucleotide sequence ID" value="XM_026815120.1"/>
</dbReference>
<dbReference type="CTD" id="44653"/>
<organism evidence="7 9">
    <name type="scientific">Ceratina calcarata</name>
    <dbReference type="NCBI Taxonomy" id="156304"/>
    <lineage>
        <taxon>Eukaryota</taxon>
        <taxon>Metazoa</taxon>
        <taxon>Ecdysozoa</taxon>
        <taxon>Arthropoda</taxon>
        <taxon>Hexapoda</taxon>
        <taxon>Insecta</taxon>
        <taxon>Pterygota</taxon>
        <taxon>Neoptera</taxon>
        <taxon>Endopterygota</taxon>
        <taxon>Hymenoptera</taxon>
        <taxon>Apocrita</taxon>
        <taxon>Aculeata</taxon>
        <taxon>Apoidea</taxon>
        <taxon>Anthophila</taxon>
        <taxon>Apidae</taxon>
        <taxon>Ceratina</taxon>
        <taxon>Zadontomerus</taxon>
    </lineage>
</organism>
<dbReference type="InterPro" id="IPR050952">
    <property type="entry name" value="TRIM-NHL_E3_ligases"/>
</dbReference>
<reference evidence="8 9" key="1">
    <citation type="submission" date="2025-04" db="UniProtKB">
        <authorList>
            <consortium name="RefSeq"/>
        </authorList>
    </citation>
    <scope>IDENTIFICATION</scope>
    <source>
        <tissue evidence="8 9">Whole body</tissue>
    </source>
</reference>
<feature type="repeat" description="NHL" evidence="3">
    <location>
        <begin position="460"/>
        <end position="503"/>
    </location>
</feature>
<dbReference type="KEGG" id="ccal:108626809"/>
<keyword evidence="2" id="KW-0863">Zinc-finger</keyword>
<dbReference type="GO" id="GO:0043161">
    <property type="term" value="P:proteasome-mediated ubiquitin-dependent protein catabolic process"/>
    <property type="evidence" value="ECO:0007669"/>
    <property type="project" value="TreeGrafter"/>
</dbReference>
<gene>
    <name evidence="8 9" type="primary">LOC108626809</name>
</gene>
<feature type="region of interest" description="Disordered" evidence="5">
    <location>
        <begin position="42"/>
        <end position="63"/>
    </location>
</feature>
<dbReference type="CDD" id="cd14954">
    <property type="entry name" value="NHL_TRIM71_like"/>
    <property type="match status" value="1"/>
</dbReference>
<dbReference type="RefSeq" id="XP_017883179.1">
    <property type="nucleotide sequence ID" value="XM_018027690.2"/>
</dbReference>
<keyword evidence="2" id="KW-0479">Metal-binding</keyword>
<dbReference type="PANTHER" id="PTHR24104">
    <property type="entry name" value="E3 UBIQUITIN-PROTEIN LIGASE NHLRC1-RELATED"/>
    <property type="match status" value="1"/>
</dbReference>